<keyword evidence="7" id="KW-0812">Transmembrane</keyword>
<dbReference type="Proteomes" id="UP000825886">
    <property type="component" value="Chromosome"/>
</dbReference>
<keyword evidence="5 6" id="KW-0482">Metalloprotease</keyword>
<dbReference type="Gene3D" id="3.30.2010.10">
    <property type="entry name" value="Metalloproteases ('zincins'), catalytic domain"/>
    <property type="match status" value="1"/>
</dbReference>
<organism evidence="10 11">
    <name type="scientific">Symbiopectobacterium purcellii</name>
    <dbReference type="NCBI Taxonomy" id="2871826"/>
    <lineage>
        <taxon>Bacteria</taxon>
        <taxon>Pseudomonadati</taxon>
        <taxon>Pseudomonadota</taxon>
        <taxon>Gammaproteobacteria</taxon>
        <taxon>Enterobacterales</taxon>
        <taxon>Enterobacteriaceae</taxon>
    </lineage>
</organism>
<keyword evidence="11" id="KW-1185">Reference proteome</keyword>
<keyword evidence="7" id="KW-1133">Transmembrane helix</keyword>
<dbReference type="InterPro" id="IPR001915">
    <property type="entry name" value="Peptidase_M48"/>
</dbReference>
<feature type="transmembrane region" description="Helical" evidence="7">
    <location>
        <begin position="99"/>
        <end position="120"/>
    </location>
</feature>
<dbReference type="PANTHER" id="PTHR22726">
    <property type="entry name" value="METALLOENDOPEPTIDASE OMA1"/>
    <property type="match status" value="1"/>
</dbReference>
<keyword evidence="2" id="KW-0479">Metal-binding</keyword>
<feature type="domain" description="DUF7092" evidence="9">
    <location>
        <begin position="3"/>
        <end position="82"/>
    </location>
</feature>
<evidence type="ECO:0000256" key="5">
    <source>
        <dbReference type="ARBA" id="ARBA00023049"/>
    </source>
</evidence>
<evidence type="ECO:0000259" key="8">
    <source>
        <dbReference type="Pfam" id="PF01435"/>
    </source>
</evidence>
<keyword evidence="4 6" id="KW-0862">Zinc</keyword>
<evidence type="ECO:0000256" key="7">
    <source>
        <dbReference type="SAM" id="Phobius"/>
    </source>
</evidence>
<evidence type="ECO:0000313" key="11">
    <source>
        <dbReference type="Proteomes" id="UP000825886"/>
    </source>
</evidence>
<evidence type="ECO:0000256" key="3">
    <source>
        <dbReference type="ARBA" id="ARBA00022801"/>
    </source>
</evidence>
<dbReference type="CDD" id="cd07332">
    <property type="entry name" value="M48C_Oma1_like"/>
    <property type="match status" value="1"/>
</dbReference>
<comment type="similarity">
    <text evidence="6">Belongs to the peptidase M48 family.</text>
</comment>
<keyword evidence="3 6" id="KW-0378">Hydrolase</keyword>
<dbReference type="EMBL" id="CP081864">
    <property type="protein sequence ID" value="QZN96221.1"/>
    <property type="molecule type" value="Genomic_DNA"/>
</dbReference>
<evidence type="ECO:0000256" key="4">
    <source>
        <dbReference type="ARBA" id="ARBA00022833"/>
    </source>
</evidence>
<keyword evidence="7" id="KW-0472">Membrane</keyword>
<evidence type="ECO:0000256" key="2">
    <source>
        <dbReference type="ARBA" id="ARBA00022723"/>
    </source>
</evidence>
<dbReference type="InterPro" id="IPR051156">
    <property type="entry name" value="Mito/Outer_Membr_Metalloprot"/>
</dbReference>
<dbReference type="Pfam" id="PF23368">
    <property type="entry name" value="DUF7092"/>
    <property type="match status" value="1"/>
</dbReference>
<comment type="cofactor">
    <cofactor evidence="6">
        <name>Zn(2+)</name>
        <dbReference type="ChEBI" id="CHEBI:29105"/>
    </cofactor>
    <text evidence="6">Binds 1 zinc ion per subunit.</text>
</comment>
<evidence type="ECO:0000259" key="9">
    <source>
        <dbReference type="Pfam" id="PF23368"/>
    </source>
</evidence>
<dbReference type="InterPro" id="IPR055518">
    <property type="entry name" value="DUF7092"/>
</dbReference>
<dbReference type="PANTHER" id="PTHR22726:SF24">
    <property type="entry name" value="M48 FAMILY METALLOPEPTIDASE"/>
    <property type="match status" value="1"/>
</dbReference>
<dbReference type="Pfam" id="PF01435">
    <property type="entry name" value="Peptidase_M48"/>
    <property type="match status" value="1"/>
</dbReference>
<evidence type="ECO:0000313" key="10">
    <source>
        <dbReference type="EMBL" id="QZN96221.1"/>
    </source>
</evidence>
<name>A0ABX9AN52_9ENTR</name>
<evidence type="ECO:0000256" key="6">
    <source>
        <dbReference type="RuleBase" id="RU003983"/>
    </source>
</evidence>
<evidence type="ECO:0000256" key="1">
    <source>
        <dbReference type="ARBA" id="ARBA00022670"/>
    </source>
</evidence>
<keyword evidence="1 6" id="KW-0645">Protease</keyword>
<protein>
    <submittedName>
        <fullName evidence="10">M48 family metallopeptidase</fullName>
    </submittedName>
</protein>
<dbReference type="RefSeq" id="WP_222159276.1">
    <property type="nucleotide sequence ID" value="NZ_CP081864.1"/>
</dbReference>
<proteinExistence type="inferred from homology"/>
<feature type="domain" description="Peptidase M48" evidence="8">
    <location>
        <begin position="157"/>
        <end position="341"/>
    </location>
</feature>
<reference evidence="10 11" key="1">
    <citation type="submission" date="2021-08" db="EMBL/GenBank/DDBJ databases">
        <title>Culture and genomic analysis of Symbiopectobacterium purcellii sp. nov. gen. nov., isolated from the leafhopper Empoasca decipiens.</title>
        <authorList>
            <person name="Nadal-Jimenez P."/>
            <person name="Siozios S."/>
            <person name="Halliday N."/>
            <person name="Camara M."/>
            <person name="Hurst G.D.D."/>
        </authorList>
    </citation>
    <scope>NUCLEOTIDE SEQUENCE [LARGE SCALE GENOMIC DNA]</scope>
    <source>
        <strain evidence="10 11">SyEd1</strain>
    </source>
</reference>
<sequence>MIIEGYYQYPGRAAQEAARVTLGELDASLVLARHDVASQGFMLAQVAVSQALGSIPLTLTFPDGGRFRPADDAVFRAWVAQHQSRGLVYRLEKYKRGALFALLTTVLVALSYVYVVLPWLSTTVALHIPTAVEQQLGAHTLALLERTELAPSTLPEARQQSLQRLFEQAQPPEMRQARTPLRLRLMSAPGMGPNAFMLADGTLIVSDELVTLSRHDDGLVAVMLHEMGHHAYRHPMRMLVRSSLVSLTFMWITGDVSGVGDTLLQSAAFVNELQFSRDMEREADAWAIAEMQRQGRSLQAMQDIYQQLMAASEKEHHIGRMMPDWLSTHPDMQQRLDAIKAQEK</sequence>
<accession>A0ABX9AN52</accession>
<gene>
    <name evidence="10" type="ORF">K6K13_01705</name>
</gene>